<dbReference type="EMBL" id="JACHGW010000013">
    <property type="protein sequence ID" value="MBB6054062.1"/>
    <property type="molecule type" value="Genomic_DNA"/>
</dbReference>
<dbReference type="AlphaFoldDB" id="A0A7W9WAX5"/>
<comment type="similarity">
    <text evidence="1">Belongs to the outer membrane factor (OMF) (TC 1.B.17) family.</text>
</comment>
<keyword evidence="4" id="KW-1185">Reference proteome</keyword>
<reference evidence="3 4" key="1">
    <citation type="submission" date="2020-08" db="EMBL/GenBank/DDBJ databases">
        <title>Genomic Encyclopedia of Type Strains, Phase IV (KMG-IV): sequencing the most valuable type-strain genomes for metagenomic binning, comparative biology and taxonomic classification.</title>
        <authorList>
            <person name="Goeker M."/>
        </authorList>
    </citation>
    <scope>NUCLEOTIDE SEQUENCE [LARGE SCALE GENOMIC DNA]</scope>
    <source>
        <strain evidence="3 4">DSM 23562</strain>
    </source>
</reference>
<dbReference type="RefSeq" id="WP_184204144.1">
    <property type="nucleotide sequence ID" value="NZ_JACHGW010000013.1"/>
</dbReference>
<dbReference type="InterPro" id="IPR010131">
    <property type="entry name" value="MdtP/NodT-like"/>
</dbReference>
<dbReference type="SUPFAM" id="SSF56954">
    <property type="entry name" value="Outer membrane efflux proteins (OEP)"/>
    <property type="match status" value="1"/>
</dbReference>
<sequence>MLGTPSLAQSLPSAQSQPQALTLETAVSQALLRHPDILAAKQRVVQAESRLTGARALPNPELDIGYSKNLDSVGAGATGQDIQLTQRLNVFGQRSALTAKARNEADVPRFELRLIQQEVTFRVRTAWYNLQSAQAGVEFAQQALGVAEIFSRLADSQYKAGEVPIANVLRSEFEVENARQALLIAQTNVSVQVATLNTLLQQPLSTPLAVPSLASVTLKTYDKAALLKSVDEQPQVQSARATVVAQKAGIAVAKSASKPELAVVYAHNQLQNWLGGNSYRVGVILPLFDRGQFRASVQEAQAATAEKEASLGATQQQVLLDLTTAIYLQEQARVLVPRTGEEQLKRAQRLYQLAETGYREGATSYLNVLDALGVLRSAYQSHLKALTDYNIAEAGLERALGAALPAPLSTQPMRYEPPTLSLGNEKKG</sequence>
<accession>A0A7W9WAX5</accession>
<protein>
    <submittedName>
        <fullName evidence="3">Cobalt-zinc-cadmium efflux system outer membrane protein</fullName>
    </submittedName>
</protein>
<dbReference type="GO" id="GO:0015562">
    <property type="term" value="F:efflux transmembrane transporter activity"/>
    <property type="evidence" value="ECO:0007669"/>
    <property type="project" value="InterPro"/>
</dbReference>
<dbReference type="Proteomes" id="UP000520814">
    <property type="component" value="Unassembled WGS sequence"/>
</dbReference>
<feature type="region of interest" description="Disordered" evidence="2">
    <location>
        <begin position="408"/>
        <end position="428"/>
    </location>
</feature>
<evidence type="ECO:0000313" key="4">
    <source>
        <dbReference type="Proteomes" id="UP000520814"/>
    </source>
</evidence>
<dbReference type="PANTHER" id="PTHR30203">
    <property type="entry name" value="OUTER MEMBRANE CATION EFFLUX PROTEIN"/>
    <property type="match status" value="1"/>
</dbReference>
<name>A0A7W9WAX5_ARMRO</name>
<dbReference type="PANTHER" id="PTHR30203:SF24">
    <property type="entry name" value="BLR4935 PROTEIN"/>
    <property type="match status" value="1"/>
</dbReference>
<comment type="caution">
    <text evidence="3">The sequence shown here is derived from an EMBL/GenBank/DDBJ whole genome shotgun (WGS) entry which is preliminary data.</text>
</comment>
<dbReference type="Pfam" id="PF02321">
    <property type="entry name" value="OEP"/>
    <property type="match status" value="2"/>
</dbReference>
<proteinExistence type="inferred from homology"/>
<evidence type="ECO:0000256" key="1">
    <source>
        <dbReference type="ARBA" id="ARBA00007613"/>
    </source>
</evidence>
<evidence type="ECO:0000313" key="3">
    <source>
        <dbReference type="EMBL" id="MBB6054062.1"/>
    </source>
</evidence>
<dbReference type="InterPro" id="IPR003423">
    <property type="entry name" value="OMP_efflux"/>
</dbReference>
<evidence type="ECO:0000256" key="2">
    <source>
        <dbReference type="SAM" id="MobiDB-lite"/>
    </source>
</evidence>
<organism evidence="3 4">
    <name type="scientific">Armatimonas rosea</name>
    <dbReference type="NCBI Taxonomy" id="685828"/>
    <lineage>
        <taxon>Bacteria</taxon>
        <taxon>Bacillati</taxon>
        <taxon>Armatimonadota</taxon>
        <taxon>Armatimonadia</taxon>
        <taxon>Armatimonadales</taxon>
        <taxon>Armatimonadaceae</taxon>
        <taxon>Armatimonas</taxon>
    </lineage>
</organism>
<gene>
    <name evidence="3" type="ORF">HNQ39_005909</name>
</gene>
<dbReference type="Gene3D" id="1.20.1600.10">
    <property type="entry name" value="Outer membrane efflux proteins (OEP)"/>
    <property type="match status" value="1"/>
</dbReference>